<organism evidence="2 3">
    <name type="scientific">Halomonas binhaiensis</name>
    <dbReference type="NCBI Taxonomy" id="2562282"/>
    <lineage>
        <taxon>Bacteria</taxon>
        <taxon>Pseudomonadati</taxon>
        <taxon>Pseudomonadota</taxon>
        <taxon>Gammaproteobacteria</taxon>
        <taxon>Oceanospirillales</taxon>
        <taxon>Halomonadaceae</taxon>
        <taxon>Halomonas</taxon>
    </lineage>
</organism>
<dbReference type="Pfam" id="PF07963">
    <property type="entry name" value="N_methyl"/>
    <property type="match status" value="1"/>
</dbReference>
<dbReference type="KEGG" id="hbh:E4T21_02540"/>
<keyword evidence="3" id="KW-1185">Reference proteome</keyword>
<dbReference type="AlphaFoldDB" id="A0A856QKW4"/>
<keyword evidence="1" id="KW-1133">Transmembrane helix</keyword>
<keyword evidence="1" id="KW-0472">Membrane</keyword>
<gene>
    <name evidence="2" type="ORF">E4T21_02540</name>
</gene>
<sequence length="154" mass="16585">MSAGENELLSSEACASDRSGFTLLEALVAFLVLSSGLLGVTAMQARSLQGAHASVQWGIADLAAQDARERLWAALASGDVRSCPLPRVVNASDWRQHWRPFLPGLSANPVTALPDCAFVIEIDWQDARFDSETMSLEYRLKLPAGWPKQSGGDA</sequence>
<keyword evidence="1" id="KW-0812">Transmembrane</keyword>
<dbReference type="EMBL" id="CP038437">
    <property type="protein sequence ID" value="QEM80557.2"/>
    <property type="molecule type" value="Genomic_DNA"/>
</dbReference>
<dbReference type="PROSITE" id="PS00409">
    <property type="entry name" value="PROKAR_NTER_METHYL"/>
    <property type="match status" value="1"/>
</dbReference>
<evidence type="ECO:0000256" key="1">
    <source>
        <dbReference type="SAM" id="Phobius"/>
    </source>
</evidence>
<feature type="transmembrane region" description="Helical" evidence="1">
    <location>
        <begin position="20"/>
        <end position="40"/>
    </location>
</feature>
<reference evidence="2" key="1">
    <citation type="submission" date="2021-02" db="EMBL/GenBank/DDBJ databases">
        <title>Strain Y2R2, a novel species of the genus Halomonas.</title>
        <authorList>
            <person name="Huang H."/>
        </authorList>
    </citation>
    <scope>NUCLEOTIDE SEQUENCE</scope>
    <source>
        <strain evidence="2">Y2R2</strain>
    </source>
</reference>
<evidence type="ECO:0000313" key="3">
    <source>
        <dbReference type="Proteomes" id="UP000324285"/>
    </source>
</evidence>
<dbReference type="RefSeq" id="WP_187775090.1">
    <property type="nucleotide sequence ID" value="NZ_CP038437.2"/>
</dbReference>
<protein>
    <submittedName>
        <fullName evidence="2">Prepilin-type N-terminal cleavage/methylation domain-containing protein</fullName>
    </submittedName>
</protein>
<name>A0A856QKW4_9GAMM</name>
<dbReference type="Proteomes" id="UP000324285">
    <property type="component" value="Chromosome"/>
</dbReference>
<proteinExistence type="predicted"/>
<evidence type="ECO:0000313" key="2">
    <source>
        <dbReference type="EMBL" id="QEM80557.2"/>
    </source>
</evidence>
<dbReference type="InterPro" id="IPR012902">
    <property type="entry name" value="N_methyl_site"/>
</dbReference>
<accession>A0A856QKW4</accession>